<evidence type="ECO:0000256" key="5">
    <source>
        <dbReference type="ARBA" id="ARBA00023239"/>
    </source>
</evidence>
<dbReference type="InterPro" id="IPR043133">
    <property type="entry name" value="GTP-CH-I_C/QueF"/>
</dbReference>
<evidence type="ECO:0000256" key="1">
    <source>
        <dbReference type="ARBA" id="ARBA00001353"/>
    </source>
</evidence>
<dbReference type="SUPFAM" id="SSF55620">
    <property type="entry name" value="Tetrahydrobiopterin biosynthesis enzymes-like"/>
    <property type="match status" value="1"/>
</dbReference>
<comment type="pathway">
    <text evidence="2 6">Cofactor biosynthesis; tetrahydrofolate biosynthesis; 2-amino-4-hydroxy-6-hydroxymethyl-7,8-dihydropteridine diphosphate from 7,8-dihydroneopterin triphosphate: step 3/4.</text>
</comment>
<dbReference type="InterPro" id="IPR006157">
    <property type="entry name" value="FolB_dom"/>
</dbReference>
<evidence type="ECO:0000256" key="6">
    <source>
        <dbReference type="RuleBase" id="RU362079"/>
    </source>
</evidence>
<dbReference type="Gene3D" id="3.30.1130.10">
    <property type="match status" value="1"/>
</dbReference>
<evidence type="ECO:0000256" key="2">
    <source>
        <dbReference type="ARBA" id="ARBA00005013"/>
    </source>
</evidence>
<dbReference type="GO" id="GO:0004150">
    <property type="term" value="F:dihydroneopterin aldolase activity"/>
    <property type="evidence" value="ECO:0007669"/>
    <property type="project" value="UniProtKB-UniRule"/>
</dbReference>
<dbReference type="NCBIfam" id="TIGR00525">
    <property type="entry name" value="folB"/>
    <property type="match status" value="1"/>
</dbReference>
<gene>
    <name evidence="8" type="ORF">SAMN05421663_11761</name>
</gene>
<organism evidence="8 9">
    <name type="scientific">Terribacillus halophilus</name>
    <dbReference type="NCBI Taxonomy" id="361279"/>
    <lineage>
        <taxon>Bacteria</taxon>
        <taxon>Bacillati</taxon>
        <taxon>Bacillota</taxon>
        <taxon>Bacilli</taxon>
        <taxon>Bacillales</taxon>
        <taxon>Bacillaceae</taxon>
        <taxon>Terribacillus</taxon>
    </lineage>
</organism>
<dbReference type="Pfam" id="PF02152">
    <property type="entry name" value="FolB"/>
    <property type="match status" value="1"/>
</dbReference>
<dbReference type="GO" id="GO:0046654">
    <property type="term" value="P:tetrahydrofolate biosynthetic process"/>
    <property type="evidence" value="ECO:0007669"/>
    <property type="project" value="UniProtKB-UniRule"/>
</dbReference>
<dbReference type="GO" id="GO:0046656">
    <property type="term" value="P:folic acid biosynthetic process"/>
    <property type="evidence" value="ECO:0007669"/>
    <property type="project" value="UniProtKB-UniRule"/>
</dbReference>
<dbReference type="FunFam" id="3.30.1130.10:FF:000003">
    <property type="entry name" value="7,8-dihydroneopterin aldolase"/>
    <property type="match status" value="1"/>
</dbReference>
<comment type="catalytic activity">
    <reaction evidence="1 6">
        <text>7,8-dihydroneopterin = 6-hydroxymethyl-7,8-dihydropterin + glycolaldehyde</text>
        <dbReference type="Rhea" id="RHEA:10540"/>
        <dbReference type="ChEBI" id="CHEBI:17001"/>
        <dbReference type="ChEBI" id="CHEBI:17071"/>
        <dbReference type="ChEBI" id="CHEBI:44841"/>
        <dbReference type="EC" id="4.1.2.25"/>
    </reaction>
</comment>
<sequence>MMDKIYMNQLQFYGYHGLFPEENKLGQRFIVDAVLELDLRQAGESDDMTQSIHYGQAYDVIKGIVEGRAKNLVEAVAEEIAKQLFATFTLLEACTVKVIKPDPPIAGHYESVAVEIRRERP</sequence>
<protein>
    <recommendedName>
        <fullName evidence="6">7,8-dihydroneopterin aldolase</fullName>
        <ecNumber evidence="6">4.1.2.25</ecNumber>
    </recommendedName>
</protein>
<reference evidence="9" key="1">
    <citation type="submission" date="2016-10" db="EMBL/GenBank/DDBJ databases">
        <authorList>
            <person name="Varghese N."/>
            <person name="Submissions S."/>
        </authorList>
    </citation>
    <scope>NUCLEOTIDE SEQUENCE [LARGE SCALE GENOMIC DNA]</scope>
    <source>
        <strain evidence="9">DSM 21620</strain>
    </source>
</reference>
<dbReference type="AlphaFoldDB" id="A0A1G6WSH8"/>
<dbReference type="STRING" id="361279.SAMN05421663_11761"/>
<dbReference type="GO" id="GO:0005737">
    <property type="term" value="C:cytoplasm"/>
    <property type="evidence" value="ECO:0007669"/>
    <property type="project" value="TreeGrafter"/>
</dbReference>
<dbReference type="PANTHER" id="PTHR42844:SF1">
    <property type="entry name" value="DIHYDRONEOPTERIN ALDOLASE 1-RELATED"/>
    <property type="match status" value="1"/>
</dbReference>
<dbReference type="UniPathway" id="UPA00077">
    <property type="reaction ID" value="UER00154"/>
</dbReference>
<evidence type="ECO:0000259" key="7">
    <source>
        <dbReference type="SMART" id="SM00905"/>
    </source>
</evidence>
<evidence type="ECO:0000256" key="4">
    <source>
        <dbReference type="ARBA" id="ARBA00022909"/>
    </source>
</evidence>
<dbReference type="Proteomes" id="UP000198666">
    <property type="component" value="Unassembled WGS sequence"/>
</dbReference>
<dbReference type="EC" id="4.1.2.25" evidence="6"/>
<dbReference type="PANTHER" id="PTHR42844">
    <property type="entry name" value="DIHYDRONEOPTERIN ALDOLASE 1-RELATED"/>
    <property type="match status" value="1"/>
</dbReference>
<dbReference type="EMBL" id="FMZB01000017">
    <property type="protein sequence ID" value="SDD68177.1"/>
    <property type="molecule type" value="Genomic_DNA"/>
</dbReference>
<proteinExistence type="inferred from homology"/>
<dbReference type="CDD" id="cd00534">
    <property type="entry name" value="DHNA_DHNTPE"/>
    <property type="match status" value="1"/>
</dbReference>
<keyword evidence="5 6" id="KW-0456">Lyase</keyword>
<evidence type="ECO:0000313" key="9">
    <source>
        <dbReference type="Proteomes" id="UP000198666"/>
    </source>
</evidence>
<evidence type="ECO:0000256" key="3">
    <source>
        <dbReference type="ARBA" id="ARBA00005708"/>
    </source>
</evidence>
<comment type="similarity">
    <text evidence="3 6">Belongs to the DHNA family.</text>
</comment>
<accession>A0A1G6WSH8</accession>
<evidence type="ECO:0000313" key="8">
    <source>
        <dbReference type="EMBL" id="SDD68177.1"/>
    </source>
</evidence>
<keyword evidence="9" id="KW-1185">Reference proteome</keyword>
<comment type="function">
    <text evidence="6">Catalyzes the conversion of 7,8-dihydroneopterin to 6-hydroxymethyl-7,8-dihydropterin.</text>
</comment>
<name>A0A1G6WSH8_9BACI</name>
<dbReference type="NCBIfam" id="TIGR00526">
    <property type="entry name" value="folB_dom"/>
    <property type="match status" value="1"/>
</dbReference>
<feature type="domain" description="Dihydroneopterin aldolase/epimerase" evidence="7">
    <location>
        <begin position="5"/>
        <end position="118"/>
    </location>
</feature>
<dbReference type="InterPro" id="IPR006156">
    <property type="entry name" value="Dihydroneopterin_aldolase"/>
</dbReference>
<dbReference type="SMART" id="SM00905">
    <property type="entry name" value="FolB"/>
    <property type="match status" value="1"/>
</dbReference>
<keyword evidence="4 6" id="KW-0289">Folate biosynthesis</keyword>